<feature type="transmembrane region" description="Helical" evidence="1">
    <location>
        <begin position="264"/>
        <end position="286"/>
    </location>
</feature>
<gene>
    <name evidence="2" type="ORF">EWF95_09390</name>
</gene>
<accession>A0A544QP39</accession>
<organism evidence="2 3">
    <name type="scientific">Halonotius roseus</name>
    <dbReference type="NCBI Taxonomy" id="2511997"/>
    <lineage>
        <taxon>Archaea</taxon>
        <taxon>Methanobacteriati</taxon>
        <taxon>Methanobacteriota</taxon>
        <taxon>Stenosarchaea group</taxon>
        <taxon>Halobacteria</taxon>
        <taxon>Halobacteriales</taxon>
        <taxon>Haloferacaceae</taxon>
        <taxon>Halonotius</taxon>
    </lineage>
</organism>
<name>A0A544QP39_9EURY</name>
<protein>
    <submittedName>
        <fullName evidence="2">Uncharacterized protein</fullName>
    </submittedName>
</protein>
<reference evidence="2 3" key="1">
    <citation type="submission" date="2019-02" db="EMBL/GenBank/DDBJ databases">
        <title>Halonotius sp. a new haloqrchaeon isolated from saline water.</title>
        <authorList>
            <person name="Duran-Viseras A."/>
            <person name="Sanchez-Porro C."/>
            <person name="Ventosa A."/>
        </authorList>
    </citation>
    <scope>NUCLEOTIDE SEQUENCE [LARGE SCALE GENOMIC DNA]</scope>
    <source>
        <strain evidence="2 3">F9-27</strain>
    </source>
</reference>
<dbReference type="Proteomes" id="UP000315385">
    <property type="component" value="Unassembled WGS sequence"/>
</dbReference>
<dbReference type="AlphaFoldDB" id="A0A544QP39"/>
<feature type="transmembrane region" description="Helical" evidence="1">
    <location>
        <begin position="357"/>
        <end position="377"/>
    </location>
</feature>
<feature type="transmembrane region" description="Helical" evidence="1">
    <location>
        <begin position="59"/>
        <end position="78"/>
    </location>
</feature>
<feature type="transmembrane region" description="Helical" evidence="1">
    <location>
        <begin position="320"/>
        <end position="337"/>
    </location>
</feature>
<proteinExistence type="predicted"/>
<dbReference type="RefSeq" id="WP_142443794.1">
    <property type="nucleotide sequence ID" value="NZ_SESI01000002.1"/>
</dbReference>
<feature type="transmembrane region" description="Helical" evidence="1">
    <location>
        <begin position="134"/>
        <end position="153"/>
    </location>
</feature>
<comment type="caution">
    <text evidence="2">The sequence shown here is derived from an EMBL/GenBank/DDBJ whole genome shotgun (WGS) entry which is preliminary data.</text>
</comment>
<keyword evidence="1" id="KW-0472">Membrane</keyword>
<evidence type="ECO:0000313" key="3">
    <source>
        <dbReference type="Proteomes" id="UP000315385"/>
    </source>
</evidence>
<feature type="transmembrane region" description="Helical" evidence="1">
    <location>
        <begin position="173"/>
        <end position="190"/>
    </location>
</feature>
<evidence type="ECO:0000256" key="1">
    <source>
        <dbReference type="SAM" id="Phobius"/>
    </source>
</evidence>
<sequence>MPDENTELAQKSHWERWTGEDGPFYRACAVLPFDSVKEPTDETATEQPAIQFTTGITRLLLRHLPTYLGVTMVLYFGINFTRAIVTGELNFALPEATLRGGVVLIGGIGVGFVWAYLVYRLLASVIRGSGMHRSMMFFATAGPLIAGTAYAVYHALTTTGSNGDPAMTVQAGYFLFILIAGHLIYDGLALKTENLFMRLKDTSIVSRPAYDDFYSELTSTLGDTLTVGTISIPRSVAFALAVALGPLLLPVIVSPWAGWGEIAYLVYAIMTLFVIAMLYDVFLLVYKFTELLQRDILTYQPFHPDDHGGFRDFGRFATRINVILAVAGSYVAYRFYAEGLLNLPEGGIEPTLLGLTWVVLYIAPIAAYAALAVFWLYHSFWRLHEKMEEGRQRRIEELQRQSESDDQQPQRDFSDLEVAAPAWESLRDAPTWPIKRQGLFGILMMDAVPVVITFV</sequence>
<feature type="transmembrane region" description="Helical" evidence="1">
    <location>
        <begin position="98"/>
        <end position="122"/>
    </location>
</feature>
<feature type="transmembrane region" description="Helical" evidence="1">
    <location>
        <begin position="236"/>
        <end position="258"/>
    </location>
</feature>
<dbReference type="EMBL" id="SESI01000002">
    <property type="protein sequence ID" value="TQQ80682.1"/>
    <property type="molecule type" value="Genomic_DNA"/>
</dbReference>
<dbReference type="OrthoDB" id="340673at2157"/>
<keyword evidence="1" id="KW-0812">Transmembrane</keyword>
<evidence type="ECO:0000313" key="2">
    <source>
        <dbReference type="EMBL" id="TQQ80682.1"/>
    </source>
</evidence>
<keyword evidence="1" id="KW-1133">Transmembrane helix</keyword>
<keyword evidence="3" id="KW-1185">Reference proteome</keyword>